<name>A0ABZ1U8I0_9ACTN</name>
<dbReference type="PROSITE" id="PS51677">
    <property type="entry name" value="NODB"/>
    <property type="match status" value="1"/>
</dbReference>
<dbReference type="Gene3D" id="3.20.20.370">
    <property type="entry name" value="Glycoside hydrolase/deacetylase"/>
    <property type="match status" value="1"/>
</dbReference>
<organism evidence="5 6">
    <name type="scientific">Kitasatospora purpeofusca</name>
    <dbReference type="NCBI Taxonomy" id="67352"/>
    <lineage>
        <taxon>Bacteria</taxon>
        <taxon>Bacillati</taxon>
        <taxon>Actinomycetota</taxon>
        <taxon>Actinomycetes</taxon>
        <taxon>Kitasatosporales</taxon>
        <taxon>Streptomycetaceae</taxon>
        <taxon>Kitasatospora</taxon>
    </lineage>
</organism>
<dbReference type="InterPro" id="IPR002509">
    <property type="entry name" value="NODB_dom"/>
</dbReference>
<keyword evidence="6" id="KW-1185">Reference proteome</keyword>
<dbReference type="CDD" id="cd10917">
    <property type="entry name" value="CE4_NodB_like_6s_7s"/>
    <property type="match status" value="1"/>
</dbReference>
<feature type="compositionally biased region" description="Low complexity" evidence="3">
    <location>
        <begin position="65"/>
        <end position="116"/>
    </location>
</feature>
<dbReference type="Pfam" id="PF01522">
    <property type="entry name" value="Polysacc_deac_1"/>
    <property type="match status" value="1"/>
</dbReference>
<gene>
    <name evidence="5" type="ORF">OHA16_33685</name>
</gene>
<dbReference type="PANTHER" id="PTHR10587:SF133">
    <property type="entry name" value="CHITIN DEACETYLASE 1-RELATED"/>
    <property type="match status" value="1"/>
</dbReference>
<dbReference type="Proteomes" id="UP001432222">
    <property type="component" value="Chromosome"/>
</dbReference>
<evidence type="ECO:0000313" key="6">
    <source>
        <dbReference type="Proteomes" id="UP001432222"/>
    </source>
</evidence>
<reference evidence="5" key="1">
    <citation type="submission" date="2022-10" db="EMBL/GenBank/DDBJ databases">
        <title>The complete genomes of actinobacterial strains from the NBC collection.</title>
        <authorList>
            <person name="Joergensen T.S."/>
            <person name="Alvarez Arevalo M."/>
            <person name="Sterndorff E.B."/>
            <person name="Faurdal D."/>
            <person name="Vuksanovic O."/>
            <person name="Mourched A.-S."/>
            <person name="Charusanti P."/>
            <person name="Shaw S."/>
            <person name="Blin K."/>
            <person name="Weber T."/>
        </authorList>
    </citation>
    <scope>NUCLEOTIDE SEQUENCE</scope>
    <source>
        <strain evidence="5">NBC_00222</strain>
    </source>
</reference>
<dbReference type="PANTHER" id="PTHR10587">
    <property type="entry name" value="GLYCOSYL TRANSFERASE-RELATED"/>
    <property type="match status" value="1"/>
</dbReference>
<evidence type="ECO:0000256" key="1">
    <source>
        <dbReference type="ARBA" id="ARBA00022723"/>
    </source>
</evidence>
<feature type="domain" description="NodB homology" evidence="4">
    <location>
        <begin position="132"/>
        <end position="312"/>
    </location>
</feature>
<dbReference type="InterPro" id="IPR050248">
    <property type="entry name" value="Polysacc_deacetylase_ArnD"/>
</dbReference>
<dbReference type="RefSeq" id="WP_328958046.1">
    <property type="nucleotide sequence ID" value="NZ_CP108110.1"/>
</dbReference>
<keyword evidence="1" id="KW-0479">Metal-binding</keyword>
<accession>A0ABZ1U8I0</accession>
<keyword evidence="2" id="KW-0378">Hydrolase</keyword>
<proteinExistence type="predicted"/>
<feature type="region of interest" description="Disordered" evidence="3">
    <location>
        <begin position="38"/>
        <end position="123"/>
    </location>
</feature>
<dbReference type="SUPFAM" id="SSF88713">
    <property type="entry name" value="Glycoside hydrolase/deacetylase"/>
    <property type="match status" value="1"/>
</dbReference>
<dbReference type="InterPro" id="IPR011330">
    <property type="entry name" value="Glyco_hydro/deAcase_b/a-brl"/>
</dbReference>
<protein>
    <submittedName>
        <fullName evidence="5">Polysaccharide deacetylase family protein</fullName>
    </submittedName>
</protein>
<sequence>MLSDRQITSRRLLLVAAGMSLLGVAGCGRAEEVAKAAAAARSAGPDPLPGTPNADGPPTTPPTTPSVAPAAEPSAAPSAAASAAPSATAAPASAPASPSAAPSSAPPAGAAPARALTEAESRPVYELDADRRVVALTIDDGPDPRHTPTVLALLEQYGIRATFFLIGENAVEHPDLVREIAARGHHLANHTWTHPDLRHLSEAKVREELERTSELLHRTTGKAPTWFRAPGGDWSPASLKVSADLGMRPMAWSVDPRDWARPGTVVITDRILKDVRPGAIVLNHDGGGDRSQTVAALKAYLPVLIDSGYHFTAPPG</sequence>
<evidence type="ECO:0000256" key="3">
    <source>
        <dbReference type="SAM" id="MobiDB-lite"/>
    </source>
</evidence>
<dbReference type="PROSITE" id="PS51257">
    <property type="entry name" value="PROKAR_LIPOPROTEIN"/>
    <property type="match status" value="1"/>
</dbReference>
<evidence type="ECO:0000313" key="5">
    <source>
        <dbReference type="EMBL" id="WUQ87487.1"/>
    </source>
</evidence>
<evidence type="ECO:0000259" key="4">
    <source>
        <dbReference type="PROSITE" id="PS51677"/>
    </source>
</evidence>
<dbReference type="EMBL" id="CP108110">
    <property type="protein sequence ID" value="WUQ87487.1"/>
    <property type="molecule type" value="Genomic_DNA"/>
</dbReference>
<evidence type="ECO:0000256" key="2">
    <source>
        <dbReference type="ARBA" id="ARBA00022801"/>
    </source>
</evidence>